<sequence>MDSTEETQSTGSATSSPYEYPNKKFSSTRDYLEWLSIAVMEAHTTSHGFDPILFQHVASDFEMVNASVHECPLPPAANLAEHLQQIVQFRKDNPGWKVNATNVSVSLLKGSNSAEVWLTMRGCDADDITFNRESVSILHWRRRSTDGVWVCYRHTGIRGPGDSLAATGV</sequence>
<evidence type="ECO:0000313" key="1">
    <source>
        <dbReference type="EMBL" id="PIA96401.1"/>
    </source>
</evidence>
<evidence type="ECO:0008006" key="5">
    <source>
        <dbReference type="Google" id="ProtNLM"/>
    </source>
</evidence>
<accession>A0A2G5HV53</accession>
<gene>
    <name evidence="1" type="ORF">CB0940_10796</name>
    <name evidence="2" type="ORF">RHO25_012187</name>
</gene>
<reference evidence="1 3" key="1">
    <citation type="submission" date="2015-10" db="EMBL/GenBank/DDBJ databases">
        <title>The cercosporin biosynthetic gene cluster was horizontally transferred to several fungal lineages and shown to be expanded in Cercospora beticola based on microsynteny with recipient genomes.</title>
        <authorList>
            <person name="De Jonge R."/>
            <person name="Ebert M.K."/>
            <person name="Suttle J.C."/>
            <person name="Jurick Ii W.M."/>
            <person name="Secor G.A."/>
            <person name="Thomma B.P."/>
            <person name="Van De Peer Y."/>
            <person name="Bolton M.D."/>
        </authorList>
    </citation>
    <scope>NUCLEOTIDE SEQUENCE [LARGE SCALE GENOMIC DNA]</scope>
    <source>
        <strain evidence="1 3">09-40</strain>
    </source>
</reference>
<dbReference type="EMBL" id="CP134191">
    <property type="protein sequence ID" value="WPB07526.1"/>
    <property type="molecule type" value="Genomic_DNA"/>
</dbReference>
<proteinExistence type="predicted"/>
<evidence type="ECO:0000313" key="3">
    <source>
        <dbReference type="Proteomes" id="UP000230605"/>
    </source>
</evidence>
<evidence type="ECO:0000313" key="2">
    <source>
        <dbReference type="EMBL" id="WPB07526.1"/>
    </source>
</evidence>
<protein>
    <recommendedName>
        <fullName evidence="5">SnoaL-like domain-containing protein</fullName>
    </recommendedName>
</protein>
<evidence type="ECO:0000313" key="4">
    <source>
        <dbReference type="Proteomes" id="UP001302367"/>
    </source>
</evidence>
<dbReference type="OrthoDB" id="3624217at2759"/>
<name>A0A2G5HV53_CERBT</name>
<dbReference type="EMBL" id="LKMD01000103">
    <property type="protein sequence ID" value="PIA96401.1"/>
    <property type="molecule type" value="Genomic_DNA"/>
</dbReference>
<reference evidence="2 4" key="2">
    <citation type="submission" date="2023-09" db="EMBL/GenBank/DDBJ databases">
        <title>Complete-Gapless Cercospora beticola genome.</title>
        <authorList>
            <person name="Wyatt N.A."/>
            <person name="Spanner R.E."/>
            <person name="Bolton M.D."/>
        </authorList>
    </citation>
    <scope>NUCLEOTIDE SEQUENCE [LARGE SCALE GENOMIC DNA]</scope>
    <source>
        <strain evidence="2">Cb09-40</strain>
    </source>
</reference>
<dbReference type="AlphaFoldDB" id="A0A2G5HV53"/>
<dbReference type="Proteomes" id="UP001302367">
    <property type="component" value="Chromosome 8"/>
</dbReference>
<keyword evidence="4" id="KW-1185">Reference proteome</keyword>
<organism evidence="1 3">
    <name type="scientific">Cercospora beticola</name>
    <name type="common">Sugarbeet leaf spot fungus</name>
    <dbReference type="NCBI Taxonomy" id="122368"/>
    <lineage>
        <taxon>Eukaryota</taxon>
        <taxon>Fungi</taxon>
        <taxon>Dikarya</taxon>
        <taxon>Ascomycota</taxon>
        <taxon>Pezizomycotina</taxon>
        <taxon>Dothideomycetes</taxon>
        <taxon>Dothideomycetidae</taxon>
        <taxon>Mycosphaerellales</taxon>
        <taxon>Mycosphaerellaceae</taxon>
        <taxon>Cercospora</taxon>
    </lineage>
</organism>
<dbReference type="Proteomes" id="UP000230605">
    <property type="component" value="Chromosome 8"/>
</dbReference>